<comment type="caution">
    <text evidence="2">The sequence shown here is derived from an EMBL/GenBank/DDBJ whole genome shotgun (WGS) entry which is preliminary data.</text>
</comment>
<accession>A0A0B2VMG0</accession>
<evidence type="ECO:0000313" key="2">
    <source>
        <dbReference type="EMBL" id="KHN84691.1"/>
    </source>
</evidence>
<evidence type="ECO:0000313" key="3">
    <source>
        <dbReference type="Proteomes" id="UP000031036"/>
    </source>
</evidence>
<reference evidence="2 3" key="1">
    <citation type="submission" date="2014-11" db="EMBL/GenBank/DDBJ databases">
        <title>Genetic blueprint of the zoonotic pathogen Toxocara canis.</title>
        <authorList>
            <person name="Zhu X.-Q."/>
            <person name="Korhonen P.K."/>
            <person name="Cai H."/>
            <person name="Young N.D."/>
            <person name="Nejsum P."/>
            <person name="von Samson-Himmelstjerna G."/>
            <person name="Boag P.R."/>
            <person name="Tan P."/>
            <person name="Li Q."/>
            <person name="Min J."/>
            <person name="Yang Y."/>
            <person name="Wang X."/>
            <person name="Fang X."/>
            <person name="Hall R.S."/>
            <person name="Hofmann A."/>
            <person name="Sternberg P.W."/>
            <person name="Jex A.R."/>
            <person name="Gasser R.B."/>
        </authorList>
    </citation>
    <scope>NUCLEOTIDE SEQUENCE [LARGE SCALE GENOMIC DNA]</scope>
    <source>
        <strain evidence="2">PN_DK_2014</strain>
    </source>
</reference>
<dbReference type="SUPFAM" id="SSF141739">
    <property type="entry name" value="MFPT repeat-like"/>
    <property type="match status" value="3"/>
</dbReference>
<dbReference type="OMA" id="SPCVITW"/>
<gene>
    <name evidence="2" type="ORF">Tcan_11378</name>
</gene>
<keyword evidence="3" id="KW-1185">Reference proteome</keyword>
<dbReference type="AlphaFoldDB" id="A0A0B2VMG0"/>
<dbReference type="PANTHER" id="PTHR31578">
    <property type="entry name" value="PROTEIN CBG21223-RELATED"/>
    <property type="match status" value="1"/>
</dbReference>
<dbReference type="InterPro" id="IPR021010">
    <property type="entry name" value="Cytosolic_motility_protein"/>
</dbReference>
<organism evidence="2 3">
    <name type="scientific">Toxocara canis</name>
    <name type="common">Canine roundworm</name>
    <dbReference type="NCBI Taxonomy" id="6265"/>
    <lineage>
        <taxon>Eukaryota</taxon>
        <taxon>Metazoa</taxon>
        <taxon>Ecdysozoa</taxon>
        <taxon>Nematoda</taxon>
        <taxon>Chromadorea</taxon>
        <taxon>Rhabditida</taxon>
        <taxon>Spirurina</taxon>
        <taxon>Ascaridomorpha</taxon>
        <taxon>Ascaridoidea</taxon>
        <taxon>Toxocaridae</taxon>
        <taxon>Toxocara</taxon>
    </lineage>
</organism>
<proteinExistence type="predicted"/>
<sequence length="412" mass="45880">MSNPPPKEDVWAFNPIGSPFPEHPVKVFGQSNMYVALWYKHGKPVHGRAWNNGGVLECSFPYKKAELTGAKDLGGQIQVLQYPGDHNSLGFWYEWIKYKDRFEKTEDRQMLRCGDSLPILWKNRPQGALLGCLDNSTEFAQFSHDGITETLQGEPLGDMWIIVRNTKGGPPTCVCKICCPPPPPPPPVSAPAPPPPPPPPGPPPPRVMIDEWMDLRAGDPWPEANLMKAIGQTLDTIPGENPDQYVALWYQQGEPIMGRVWNDNGKVAAAFGWFGKEYRDKVGSLQVLVELPDNIRGFVYSWQPFSVCGGFDSKEWIPVYVDYPKGIISPCVITWEGKKILGKVDIRNEKASSAFNGKENILVGPAVQTQMVDIRNEKASSAFNGKENILVGPAVQTQMVLCRKPKPGYHFE</sequence>
<evidence type="ECO:0000256" key="1">
    <source>
        <dbReference type="SAM" id="MobiDB-lite"/>
    </source>
</evidence>
<dbReference type="Proteomes" id="UP000031036">
    <property type="component" value="Unassembled WGS sequence"/>
</dbReference>
<feature type="region of interest" description="Disordered" evidence="1">
    <location>
        <begin position="186"/>
        <end position="206"/>
    </location>
</feature>
<dbReference type="OrthoDB" id="5776186at2759"/>
<protein>
    <submittedName>
        <fullName evidence="2">Uncharacterized protein</fullName>
    </submittedName>
</protein>
<dbReference type="Pfam" id="PF12150">
    <property type="entry name" value="MFP2b"/>
    <property type="match status" value="2"/>
</dbReference>
<dbReference type="PANTHER" id="PTHR31578:SF3">
    <property type="entry name" value="NEMATODE SPECIFIC PEPTIDE FAMILY"/>
    <property type="match status" value="1"/>
</dbReference>
<name>A0A0B2VMG0_TOXCA</name>
<dbReference type="EMBL" id="JPKZ01000906">
    <property type="protein sequence ID" value="KHN84691.1"/>
    <property type="molecule type" value="Genomic_DNA"/>
</dbReference>